<evidence type="ECO:0000313" key="2">
    <source>
        <dbReference type="EMBL" id="KAF9919578.1"/>
    </source>
</evidence>
<dbReference type="Pfam" id="PF04724">
    <property type="entry name" value="Glyco_transf_17"/>
    <property type="match status" value="1"/>
</dbReference>
<comment type="caution">
    <text evidence="2">The sequence shown here is derived from an EMBL/GenBank/DDBJ whole genome shotgun (WGS) entry which is preliminary data.</text>
</comment>
<keyword evidence="3" id="KW-1185">Reference proteome</keyword>
<dbReference type="AlphaFoldDB" id="A0A9P6IHU9"/>
<accession>A0A9P6IHU9</accession>
<gene>
    <name evidence="2" type="ORF">BGZ65_012011</name>
</gene>
<feature type="transmembrane region" description="Helical" evidence="1">
    <location>
        <begin position="12"/>
        <end position="36"/>
    </location>
</feature>
<dbReference type="GO" id="GO:0006044">
    <property type="term" value="P:N-acetylglucosamine metabolic process"/>
    <property type="evidence" value="ECO:0007669"/>
    <property type="project" value="TreeGrafter"/>
</dbReference>
<proteinExistence type="predicted"/>
<organism evidence="2 3">
    <name type="scientific">Modicella reniformis</name>
    <dbReference type="NCBI Taxonomy" id="1440133"/>
    <lineage>
        <taxon>Eukaryota</taxon>
        <taxon>Fungi</taxon>
        <taxon>Fungi incertae sedis</taxon>
        <taxon>Mucoromycota</taxon>
        <taxon>Mortierellomycotina</taxon>
        <taxon>Mortierellomycetes</taxon>
        <taxon>Mortierellales</taxon>
        <taxon>Mortierellaceae</taxon>
        <taxon>Modicella</taxon>
    </lineage>
</organism>
<dbReference type="InterPro" id="IPR006813">
    <property type="entry name" value="Glyco_trans_17"/>
</dbReference>
<evidence type="ECO:0000256" key="1">
    <source>
        <dbReference type="SAM" id="Phobius"/>
    </source>
</evidence>
<dbReference type="EMBL" id="JAAAHW010011485">
    <property type="protein sequence ID" value="KAF9919578.1"/>
    <property type="molecule type" value="Genomic_DNA"/>
</dbReference>
<sequence>MGPVRLNRRRLIIFLASLTAFTCVLLILYSFTYVFIDIGYLIRPIWDKNQEQWDQIIVHHYAEGMTLKDRCEAHGWTVRLETTTTTIIPPKFYDAVIFSVELDMLEIRIREMWDVIDKFVILESNTTFTGNPKNETFKDNRERFAFAESKISYKSFPLRPLKSGETPWVNEGNMRRGMTDFLIESGIQDNDLVIFSDVDEVVRRETVELLKACEGSPNSMHLHMQNYLYSYEFPVADAGMWRPSFQRWKRGQTYYQHGQSSKILFTDS</sequence>
<keyword evidence="1" id="KW-0472">Membrane</keyword>
<keyword evidence="1" id="KW-1133">Transmembrane helix</keyword>
<dbReference type="GO" id="GO:0003830">
    <property type="term" value="F:beta-1,4-mannosylglycoprotein 4-beta-N-acetylglucosaminyltransferase activity"/>
    <property type="evidence" value="ECO:0007669"/>
    <property type="project" value="InterPro"/>
</dbReference>
<dbReference type="GO" id="GO:0016020">
    <property type="term" value="C:membrane"/>
    <property type="evidence" value="ECO:0007669"/>
    <property type="project" value="InterPro"/>
</dbReference>
<feature type="non-terminal residue" evidence="2">
    <location>
        <position position="268"/>
    </location>
</feature>
<name>A0A9P6IHU9_9FUNG</name>
<dbReference type="OrthoDB" id="6474464at2759"/>
<reference evidence="2" key="1">
    <citation type="journal article" date="2020" name="Fungal Divers.">
        <title>Resolving the Mortierellaceae phylogeny through synthesis of multi-gene phylogenetics and phylogenomics.</title>
        <authorList>
            <person name="Vandepol N."/>
            <person name="Liber J."/>
            <person name="Desiro A."/>
            <person name="Na H."/>
            <person name="Kennedy M."/>
            <person name="Barry K."/>
            <person name="Grigoriev I.V."/>
            <person name="Miller A.N."/>
            <person name="O'Donnell K."/>
            <person name="Stajich J.E."/>
            <person name="Bonito G."/>
        </authorList>
    </citation>
    <scope>NUCLEOTIDE SEQUENCE</scope>
    <source>
        <strain evidence="2">MES-2147</strain>
    </source>
</reference>
<protein>
    <recommendedName>
        <fullName evidence="4">Glycosyltransferase family 17</fullName>
    </recommendedName>
</protein>
<dbReference type="Proteomes" id="UP000749646">
    <property type="component" value="Unassembled WGS sequence"/>
</dbReference>
<evidence type="ECO:0000313" key="3">
    <source>
        <dbReference type="Proteomes" id="UP000749646"/>
    </source>
</evidence>
<keyword evidence="1" id="KW-0812">Transmembrane</keyword>
<dbReference type="PANTHER" id="PTHR12224:SF0">
    <property type="entry name" value="BETA-1,4-MANNOSYL-GLYCOPROTEIN 4-BETA-N-ACETYLGLUCOSAMINYLTRANSFERASE"/>
    <property type="match status" value="1"/>
</dbReference>
<evidence type="ECO:0008006" key="4">
    <source>
        <dbReference type="Google" id="ProtNLM"/>
    </source>
</evidence>
<dbReference type="PANTHER" id="PTHR12224">
    <property type="entry name" value="BETA-1,4-MANNOSYL-GLYCOPROTEIN BETA-1,4-N-ACETYLGLUCOSAMINYL-TRANSFERASE"/>
    <property type="match status" value="1"/>
</dbReference>